<dbReference type="Gramene" id="CDF38459">
    <property type="protein sequence ID" value="CDF38459"/>
    <property type="gene ID" value="CHC_T00006187001"/>
</dbReference>
<protein>
    <submittedName>
        <fullName evidence="1">Uncharacterized protein</fullName>
    </submittedName>
</protein>
<dbReference type="GeneID" id="17326059"/>
<evidence type="ECO:0000313" key="2">
    <source>
        <dbReference type="Proteomes" id="UP000012073"/>
    </source>
</evidence>
<reference evidence="2" key="1">
    <citation type="journal article" date="2013" name="Proc. Natl. Acad. Sci. U.S.A.">
        <title>Genome structure and metabolic features in the red seaweed Chondrus crispus shed light on evolution of the Archaeplastida.</title>
        <authorList>
            <person name="Collen J."/>
            <person name="Porcel B."/>
            <person name="Carre W."/>
            <person name="Ball S.G."/>
            <person name="Chaparro C."/>
            <person name="Tonon T."/>
            <person name="Barbeyron T."/>
            <person name="Michel G."/>
            <person name="Noel B."/>
            <person name="Valentin K."/>
            <person name="Elias M."/>
            <person name="Artiguenave F."/>
            <person name="Arun A."/>
            <person name="Aury J.M."/>
            <person name="Barbosa-Neto J.F."/>
            <person name="Bothwell J.H."/>
            <person name="Bouget F.Y."/>
            <person name="Brillet L."/>
            <person name="Cabello-Hurtado F."/>
            <person name="Capella-Gutierrez S."/>
            <person name="Charrier B."/>
            <person name="Cladiere L."/>
            <person name="Cock J.M."/>
            <person name="Coelho S.M."/>
            <person name="Colleoni C."/>
            <person name="Czjzek M."/>
            <person name="Da Silva C."/>
            <person name="Delage L."/>
            <person name="Denoeud F."/>
            <person name="Deschamps P."/>
            <person name="Dittami S.M."/>
            <person name="Gabaldon T."/>
            <person name="Gachon C.M."/>
            <person name="Groisillier A."/>
            <person name="Herve C."/>
            <person name="Jabbari K."/>
            <person name="Katinka M."/>
            <person name="Kloareg B."/>
            <person name="Kowalczyk N."/>
            <person name="Labadie K."/>
            <person name="Leblanc C."/>
            <person name="Lopez P.J."/>
            <person name="McLachlan D.H."/>
            <person name="Meslet-Cladiere L."/>
            <person name="Moustafa A."/>
            <person name="Nehr Z."/>
            <person name="Nyvall Collen P."/>
            <person name="Panaud O."/>
            <person name="Partensky F."/>
            <person name="Poulain J."/>
            <person name="Rensing S.A."/>
            <person name="Rousvoal S."/>
            <person name="Samson G."/>
            <person name="Symeonidi A."/>
            <person name="Weissenbach J."/>
            <person name="Zambounis A."/>
            <person name="Wincker P."/>
            <person name="Boyen C."/>
        </authorList>
    </citation>
    <scope>NUCLEOTIDE SEQUENCE [LARGE SCALE GENOMIC DNA]</scope>
    <source>
        <strain evidence="2">cv. Stackhouse</strain>
    </source>
</reference>
<proteinExistence type="predicted"/>
<name>R7QK65_CHOCR</name>
<organism evidence="1 2">
    <name type="scientific">Chondrus crispus</name>
    <name type="common">Carrageen Irish moss</name>
    <name type="synonym">Polymorpha crispa</name>
    <dbReference type="NCBI Taxonomy" id="2769"/>
    <lineage>
        <taxon>Eukaryota</taxon>
        <taxon>Rhodophyta</taxon>
        <taxon>Florideophyceae</taxon>
        <taxon>Rhodymeniophycidae</taxon>
        <taxon>Gigartinales</taxon>
        <taxon>Gigartinaceae</taxon>
        <taxon>Chondrus</taxon>
    </lineage>
</organism>
<evidence type="ECO:0000313" key="1">
    <source>
        <dbReference type="EMBL" id="CDF38459.1"/>
    </source>
</evidence>
<keyword evidence="2" id="KW-1185">Reference proteome</keyword>
<dbReference type="AlphaFoldDB" id="R7QK65"/>
<sequence>MARFSSSSSLAEYSAFFARLRMALSRFLRILRRFLSSAEISGLEVRRPPRLFLVGGSVPTAVAFTSSCCGCCCCWLATEVMVCERGAGGRPEGEMIRWGRRCKGGGGGGD</sequence>
<gene>
    <name evidence="1" type="ORF">CHC_T00006187001</name>
</gene>
<dbReference type="EMBL" id="HG001932">
    <property type="protein sequence ID" value="CDF38459.1"/>
    <property type="molecule type" value="Genomic_DNA"/>
</dbReference>
<dbReference type="KEGG" id="ccp:CHC_T00006187001"/>
<accession>R7QK65</accession>
<dbReference type="Proteomes" id="UP000012073">
    <property type="component" value="Unassembled WGS sequence"/>
</dbReference>
<dbReference type="RefSeq" id="XP_005718352.1">
    <property type="nucleotide sequence ID" value="XM_005718295.1"/>
</dbReference>